<proteinExistence type="predicted"/>
<comment type="caution">
    <text evidence="7">The sequence shown here is derived from an EMBL/GenBank/DDBJ whole genome shotgun (WGS) entry which is preliminary data.</text>
</comment>
<dbReference type="Pfam" id="PF07993">
    <property type="entry name" value="NAD_binding_4"/>
    <property type="match status" value="1"/>
</dbReference>
<dbReference type="Gene3D" id="1.10.1200.10">
    <property type="entry name" value="ACP-like"/>
    <property type="match status" value="1"/>
</dbReference>
<dbReference type="PROSITE" id="PS00455">
    <property type="entry name" value="AMP_BINDING"/>
    <property type="match status" value="1"/>
</dbReference>
<dbReference type="InterPro" id="IPR051414">
    <property type="entry name" value="Adenylate-forming_Reductase"/>
</dbReference>
<dbReference type="EMBL" id="QWIO01001529">
    <property type="protein sequence ID" value="RMY70255.1"/>
    <property type="molecule type" value="Genomic_DNA"/>
</dbReference>
<dbReference type="SUPFAM" id="SSF56801">
    <property type="entry name" value="Acetyl-CoA synthetase-like"/>
    <property type="match status" value="1"/>
</dbReference>
<dbReference type="Gene3D" id="3.40.50.12780">
    <property type="entry name" value="N-terminal domain of ligase-like"/>
    <property type="match status" value="1"/>
</dbReference>
<dbReference type="Proteomes" id="UP000269539">
    <property type="component" value="Unassembled WGS sequence"/>
</dbReference>
<protein>
    <recommendedName>
        <fullName evidence="9">Carrier domain-containing protein</fullName>
    </recommendedName>
</protein>
<evidence type="ECO:0000259" key="6">
    <source>
        <dbReference type="Pfam" id="PF07993"/>
    </source>
</evidence>
<gene>
    <name evidence="7" type="ORF">D0864_10928</name>
</gene>
<dbReference type="AlphaFoldDB" id="A0A3M7E101"/>
<evidence type="ECO:0000256" key="2">
    <source>
        <dbReference type="ARBA" id="ARBA00022553"/>
    </source>
</evidence>
<evidence type="ECO:0000259" key="5">
    <source>
        <dbReference type="Pfam" id="PF00550"/>
    </source>
</evidence>
<evidence type="ECO:0000256" key="1">
    <source>
        <dbReference type="ARBA" id="ARBA00022450"/>
    </source>
</evidence>
<name>A0A3M7E101_HORWE</name>
<dbReference type="InterPro" id="IPR036291">
    <property type="entry name" value="NAD(P)-bd_dom_sf"/>
</dbReference>
<evidence type="ECO:0000259" key="4">
    <source>
        <dbReference type="Pfam" id="PF00501"/>
    </source>
</evidence>
<evidence type="ECO:0000256" key="3">
    <source>
        <dbReference type="SAM" id="MobiDB-lite"/>
    </source>
</evidence>
<evidence type="ECO:0000313" key="7">
    <source>
        <dbReference type="EMBL" id="RMY70255.1"/>
    </source>
</evidence>
<feature type="domain" description="Thioester reductase (TE)" evidence="6">
    <location>
        <begin position="698"/>
        <end position="942"/>
    </location>
</feature>
<dbReference type="Gene3D" id="3.40.50.720">
    <property type="entry name" value="NAD(P)-binding Rossmann-like Domain"/>
    <property type="match status" value="1"/>
</dbReference>
<dbReference type="InterPro" id="IPR020845">
    <property type="entry name" value="AMP-binding_CS"/>
</dbReference>
<dbReference type="InterPro" id="IPR036736">
    <property type="entry name" value="ACP-like_sf"/>
</dbReference>
<feature type="domain" description="Carrier" evidence="5">
    <location>
        <begin position="585"/>
        <end position="651"/>
    </location>
</feature>
<sequence>MTSTATVEARSRNVVFRPVDHSLNPEPEKFHTIDGLLRSHASEPDQPALVCYPAKGVADFEKWSARDLNKFTDAAVARYRESGLEPANPDLEKAPVVAILAPSSLDIVVTFFALNRLGYAALFLSTRLTAPAYSRLLDMANCSSIIATESFLQTIGEIQKEQSLQHLSLVGGADYRNQDAPSFRRKCDPVKESHKIGWILHSSGSTGFPKPSEPRPQDLYVDCPRKLTKFTAVYLTNYQCLANFRKSFSMKCFCVSPLFHSQALMELGRSFYTRKAMYIGNFSFPVTRQNLVAALRVAQPEQITTVPYVLKLLAESGDGIAELAKAKLVLYGGSACPDDLGDRLVAQGVNLVGNYGATETGQIMTSFRPPGDKEWSYMRVWPPVADYSLFDEIAPGVFECVALDGLPSKGPSNSDNPPKSFRTADLFTRHPDPKKSNYYKYLSRLDDRLTLVNGEKVLPIPIEGRIREDELVKEAIVFGFQKTVPGAIIFKADRAAHMSDAEFLEAIWPAVEAANMRAESFSRIPKELVVIKDASIAYPKTDKGTFIRAQMYQQFAEDIERVYHGFEKGQAEGTLQLDSYQLEEFLLEEFRNDLSVPLPNAETDVFSAGVDSLQTTRMWRIIKKHLDLGGHDLSNNIVFEKGNIRALARYLYELRTGDGAEKQGDEIEVMRKMIQKYSNFTQHFPTQSKQPEKEVVVVTGGTGNLGAWLIADLLKRPSAAEVWALVRAPGQAAAGARIMQSLVSRNITLTDAEAGKLFAVPSDFSKPDLGLHAHELNHLLSSTTCIIHSAWAVNFNLGVRSFENQHVRGVYNLINFCLRVTLPSPAKFFFCSSVSTASGTPKPASIAEAAIEDLTHAQGTGYGRSKLVAEHIVRNAMRQGKAAGLHARVLRIGQLSGDCQNADWNPTEAIALMIRSALTTKALPALDERPSWLPVDLCAGAILDIAFSKTFEDLREENIGANTIGSSEDAELVYHLVNPKLFSWKEDLLPALKRTKLPAFEVVSPRQWLDRLKKSDADPVRNPSVKLIDFWEKKYGSGVQSTNAPVTEEASQEDSDAPGLAFETSKTAKASHTIAGAVDPVSAGLVERYVEAWLRRWVE</sequence>
<reference evidence="7 8" key="1">
    <citation type="journal article" date="2018" name="BMC Genomics">
        <title>Genomic evidence for intraspecific hybridization in a clonal and extremely halotolerant yeast.</title>
        <authorList>
            <person name="Gostincar C."/>
            <person name="Stajich J.E."/>
            <person name="Zupancic J."/>
            <person name="Zalar P."/>
            <person name="Gunde-Cimerman N."/>
        </authorList>
    </citation>
    <scope>NUCLEOTIDE SEQUENCE [LARGE SCALE GENOMIC DNA]</scope>
    <source>
        <strain evidence="7 8">EXF-10513</strain>
    </source>
</reference>
<dbReference type="InterPro" id="IPR013120">
    <property type="entry name" value="FAR_NAD-bd"/>
</dbReference>
<keyword evidence="2" id="KW-0597">Phosphoprotein</keyword>
<accession>A0A3M7E101</accession>
<dbReference type="SUPFAM" id="SSF51735">
    <property type="entry name" value="NAD(P)-binding Rossmann-fold domains"/>
    <property type="match status" value="1"/>
</dbReference>
<dbReference type="InterPro" id="IPR000873">
    <property type="entry name" value="AMP-dep_synth/lig_dom"/>
</dbReference>
<dbReference type="Pfam" id="PF00501">
    <property type="entry name" value="AMP-binding"/>
    <property type="match status" value="1"/>
</dbReference>
<dbReference type="SUPFAM" id="SSF47336">
    <property type="entry name" value="ACP-like"/>
    <property type="match status" value="1"/>
</dbReference>
<evidence type="ECO:0000313" key="8">
    <source>
        <dbReference type="Proteomes" id="UP000269539"/>
    </source>
</evidence>
<feature type="region of interest" description="Disordered" evidence="3">
    <location>
        <begin position="408"/>
        <end position="427"/>
    </location>
</feature>
<feature type="domain" description="AMP-dependent synthetase/ligase" evidence="4">
    <location>
        <begin position="41"/>
        <end position="377"/>
    </location>
</feature>
<evidence type="ECO:0008006" key="9">
    <source>
        <dbReference type="Google" id="ProtNLM"/>
    </source>
</evidence>
<dbReference type="InterPro" id="IPR009081">
    <property type="entry name" value="PP-bd_ACP"/>
</dbReference>
<keyword evidence="1" id="KW-0596">Phosphopantetheine</keyword>
<dbReference type="Pfam" id="PF23562">
    <property type="entry name" value="AMP-binding_C_3"/>
    <property type="match status" value="1"/>
</dbReference>
<dbReference type="Pfam" id="PF00550">
    <property type="entry name" value="PP-binding"/>
    <property type="match status" value="1"/>
</dbReference>
<organism evidence="7 8">
    <name type="scientific">Hortaea werneckii</name>
    <name type="common">Black yeast</name>
    <name type="synonym">Cladosporium werneckii</name>
    <dbReference type="NCBI Taxonomy" id="91943"/>
    <lineage>
        <taxon>Eukaryota</taxon>
        <taxon>Fungi</taxon>
        <taxon>Dikarya</taxon>
        <taxon>Ascomycota</taxon>
        <taxon>Pezizomycotina</taxon>
        <taxon>Dothideomycetes</taxon>
        <taxon>Dothideomycetidae</taxon>
        <taxon>Mycosphaerellales</taxon>
        <taxon>Teratosphaeriaceae</taxon>
        <taxon>Hortaea</taxon>
    </lineage>
</organism>
<dbReference type="PANTHER" id="PTHR43439:SF2">
    <property type="entry name" value="ENZYME, PUTATIVE (JCVI)-RELATED"/>
    <property type="match status" value="1"/>
</dbReference>
<dbReference type="InterPro" id="IPR042099">
    <property type="entry name" value="ANL_N_sf"/>
</dbReference>
<dbReference type="PANTHER" id="PTHR43439">
    <property type="entry name" value="PHENYLACETATE-COENZYME A LIGASE"/>
    <property type="match status" value="1"/>
</dbReference>